<feature type="compositionally biased region" description="Low complexity" evidence="1">
    <location>
        <begin position="20"/>
        <end position="30"/>
    </location>
</feature>
<protein>
    <submittedName>
        <fullName evidence="2">Prenyltransferase</fullName>
    </submittedName>
</protein>
<proteinExistence type="predicted"/>
<sequence>MRSDREVGRGGDAGDGEDGTGAPAAPAVPAVPGVLTADDVVATARSIAAQQEESGAIPWFSPTAGVPGHVDAWNHVEAAMALTVAGLREESRRAYEWLRGVQRPDGSWPAKWVLGEVTEPGGESNHAAYVAVGVWHELLMTGDEDFARRMWPSVRRAIDFTLGLQTRRGEIIWIRHEDGAPSDHALLTGCSSIYQSLRCAVALAEHLGEPQPGWELAADQLGHVVAAHPEAFADKSRWSMDWYYPVLGGPVRGADAARRIAEGWDAFVVPGLGCRCVSDQPWVTAAESCELVMALDAAGDRDRALELFTTIQHLRHEDGSYWTGWQFENERHFPGDRSTYTAAAVVLAADALEGASPGARIFKEIAGRPLGPSAASDPLACGCGLVRSADPVRTRS</sequence>
<dbReference type="RefSeq" id="WP_242619098.1">
    <property type="nucleotide sequence ID" value="NZ_CAACUY010000024.1"/>
</dbReference>
<evidence type="ECO:0000256" key="1">
    <source>
        <dbReference type="SAM" id="MobiDB-lite"/>
    </source>
</evidence>
<accession>A0ABW2XC48</accession>
<reference evidence="3" key="1">
    <citation type="journal article" date="2019" name="Int. J. Syst. Evol. Microbiol.">
        <title>The Global Catalogue of Microorganisms (GCM) 10K type strain sequencing project: providing services to taxonomists for standard genome sequencing and annotation.</title>
        <authorList>
            <consortium name="The Broad Institute Genomics Platform"/>
            <consortium name="The Broad Institute Genome Sequencing Center for Infectious Disease"/>
            <person name="Wu L."/>
            <person name="Ma J."/>
        </authorList>
    </citation>
    <scope>NUCLEOTIDE SEQUENCE [LARGE SCALE GENOMIC DNA]</scope>
    <source>
        <strain evidence="3">JCM 9371</strain>
    </source>
</reference>
<comment type="caution">
    <text evidence="2">The sequence shown here is derived from an EMBL/GenBank/DDBJ whole genome shotgun (WGS) entry which is preliminary data.</text>
</comment>
<feature type="region of interest" description="Disordered" evidence="1">
    <location>
        <begin position="1"/>
        <end position="30"/>
    </location>
</feature>
<dbReference type="EMBL" id="JBHTGP010000001">
    <property type="protein sequence ID" value="MFD0682954.1"/>
    <property type="molecule type" value="Genomic_DNA"/>
</dbReference>
<dbReference type="InterPro" id="IPR008928">
    <property type="entry name" value="6-hairpin_glycosidase_sf"/>
</dbReference>
<keyword evidence="3" id="KW-1185">Reference proteome</keyword>
<dbReference type="Proteomes" id="UP001597063">
    <property type="component" value="Unassembled WGS sequence"/>
</dbReference>
<organism evidence="2 3">
    <name type="scientific">Actinomadura fibrosa</name>
    <dbReference type="NCBI Taxonomy" id="111802"/>
    <lineage>
        <taxon>Bacteria</taxon>
        <taxon>Bacillati</taxon>
        <taxon>Actinomycetota</taxon>
        <taxon>Actinomycetes</taxon>
        <taxon>Streptosporangiales</taxon>
        <taxon>Thermomonosporaceae</taxon>
        <taxon>Actinomadura</taxon>
    </lineage>
</organism>
<evidence type="ECO:0000313" key="3">
    <source>
        <dbReference type="Proteomes" id="UP001597063"/>
    </source>
</evidence>
<dbReference type="SUPFAM" id="SSF48208">
    <property type="entry name" value="Six-hairpin glycosidases"/>
    <property type="match status" value="1"/>
</dbReference>
<gene>
    <name evidence="2" type="ORF">ACFQZM_00470</name>
</gene>
<name>A0ABW2XC48_9ACTN</name>
<evidence type="ECO:0000313" key="2">
    <source>
        <dbReference type="EMBL" id="MFD0682954.1"/>
    </source>
</evidence>
<dbReference type="InterPro" id="IPR012341">
    <property type="entry name" value="6hp_glycosidase-like_sf"/>
</dbReference>
<dbReference type="Gene3D" id="1.50.10.10">
    <property type="match status" value="1"/>
</dbReference>